<accession>A0A4Y2KQL4</accession>
<dbReference type="Gene3D" id="3.30.420.10">
    <property type="entry name" value="Ribonuclease H-like superfamily/Ribonuclease H"/>
    <property type="match status" value="1"/>
</dbReference>
<protein>
    <recommendedName>
        <fullName evidence="1">Transposase Tc1-like domain-containing protein</fullName>
    </recommendedName>
</protein>
<keyword evidence="3" id="KW-1185">Reference proteome</keyword>
<proteinExistence type="predicted"/>
<evidence type="ECO:0000313" key="3">
    <source>
        <dbReference type="Proteomes" id="UP000499080"/>
    </source>
</evidence>
<dbReference type="GO" id="GO:0003677">
    <property type="term" value="F:DNA binding"/>
    <property type="evidence" value="ECO:0007669"/>
    <property type="project" value="InterPro"/>
</dbReference>
<dbReference type="OrthoDB" id="9996331at2759"/>
<gene>
    <name evidence="2" type="ORF">AVEN_1405_1</name>
</gene>
<dbReference type="AlphaFoldDB" id="A0A4Y2KQL4"/>
<organism evidence="2 3">
    <name type="scientific">Araneus ventricosus</name>
    <name type="common">Orbweaver spider</name>
    <name type="synonym">Epeira ventricosa</name>
    <dbReference type="NCBI Taxonomy" id="182803"/>
    <lineage>
        <taxon>Eukaryota</taxon>
        <taxon>Metazoa</taxon>
        <taxon>Ecdysozoa</taxon>
        <taxon>Arthropoda</taxon>
        <taxon>Chelicerata</taxon>
        <taxon>Arachnida</taxon>
        <taxon>Araneae</taxon>
        <taxon>Araneomorphae</taxon>
        <taxon>Entelegynae</taxon>
        <taxon>Araneoidea</taxon>
        <taxon>Araneidae</taxon>
        <taxon>Araneus</taxon>
    </lineage>
</organism>
<dbReference type="Pfam" id="PF01498">
    <property type="entry name" value="HTH_Tnp_Tc3_2"/>
    <property type="match status" value="1"/>
</dbReference>
<dbReference type="InterPro" id="IPR002492">
    <property type="entry name" value="Transposase_Tc1-like"/>
</dbReference>
<dbReference type="InterPro" id="IPR036397">
    <property type="entry name" value="RNaseH_sf"/>
</dbReference>
<sequence length="145" mass="16766">MKEKGRQRLSRLVKQNRRQRVAQLRAQYNAGPSASVSEHTVQGTLLDMGLCSRRPTRVPLLAKRHCQLCLQWAQEHRDWTMDEWKRVAWSDESRFLIHHIDGHVVSGYTVCQTNSCSPLVQQVIHRLMVAVLCFGGRSHGRVWDP</sequence>
<evidence type="ECO:0000259" key="1">
    <source>
        <dbReference type="Pfam" id="PF01498"/>
    </source>
</evidence>
<dbReference type="GO" id="GO:0006313">
    <property type="term" value="P:DNA transposition"/>
    <property type="evidence" value="ECO:0007669"/>
    <property type="project" value="InterPro"/>
</dbReference>
<comment type="caution">
    <text evidence="2">The sequence shown here is derived from an EMBL/GenBank/DDBJ whole genome shotgun (WGS) entry which is preliminary data.</text>
</comment>
<dbReference type="EMBL" id="BGPR01004902">
    <property type="protein sequence ID" value="GBN04635.1"/>
    <property type="molecule type" value="Genomic_DNA"/>
</dbReference>
<reference evidence="2 3" key="1">
    <citation type="journal article" date="2019" name="Sci. Rep.">
        <title>Orb-weaving spider Araneus ventricosus genome elucidates the spidroin gene catalogue.</title>
        <authorList>
            <person name="Kono N."/>
            <person name="Nakamura H."/>
            <person name="Ohtoshi R."/>
            <person name="Moran D.A.P."/>
            <person name="Shinohara A."/>
            <person name="Yoshida Y."/>
            <person name="Fujiwara M."/>
            <person name="Mori M."/>
            <person name="Tomita M."/>
            <person name="Arakawa K."/>
        </authorList>
    </citation>
    <scope>NUCLEOTIDE SEQUENCE [LARGE SCALE GENOMIC DNA]</scope>
</reference>
<name>A0A4Y2KQL4_ARAVE</name>
<feature type="domain" description="Transposase Tc1-like" evidence="1">
    <location>
        <begin position="7"/>
        <end position="78"/>
    </location>
</feature>
<dbReference type="Proteomes" id="UP000499080">
    <property type="component" value="Unassembled WGS sequence"/>
</dbReference>
<evidence type="ECO:0000313" key="2">
    <source>
        <dbReference type="EMBL" id="GBN04635.1"/>
    </source>
</evidence>
<dbReference type="GO" id="GO:0015074">
    <property type="term" value="P:DNA integration"/>
    <property type="evidence" value="ECO:0007669"/>
    <property type="project" value="InterPro"/>
</dbReference>